<keyword evidence="2" id="KW-1185">Reference proteome</keyword>
<organism evidence="1 2">
    <name type="scientific">Salinivibrio kushneri</name>
    <dbReference type="NCBI Taxonomy" id="1908198"/>
    <lineage>
        <taxon>Bacteria</taxon>
        <taxon>Pseudomonadati</taxon>
        <taxon>Pseudomonadota</taxon>
        <taxon>Gammaproteobacteria</taxon>
        <taxon>Vibrionales</taxon>
        <taxon>Vibrionaceae</taxon>
        <taxon>Salinivibrio</taxon>
    </lineage>
</organism>
<name>A0AB36JV42_9GAMM</name>
<accession>A0AB36JV42</accession>
<feature type="non-terminal residue" evidence="1">
    <location>
        <position position="1"/>
    </location>
</feature>
<dbReference type="RefSeq" id="WP_158014730.1">
    <property type="nucleotide sequence ID" value="NZ_MUEK01000076.1"/>
</dbReference>
<gene>
    <name evidence="1" type="ORF">BZG00_15935</name>
</gene>
<comment type="caution">
    <text evidence="1">The sequence shown here is derived from an EMBL/GenBank/DDBJ whole genome shotgun (WGS) entry which is preliminary data.</text>
</comment>
<reference evidence="1 2" key="1">
    <citation type="journal article" date="2017" name="Genome Announc.">
        <title>Draft Genome Sequences of Salinivibrio proteolyticus, Salinivibrio sharmensis, Salinivibrio siamensis, Salinivibrio costicola subsp. alcaliphilus, Salinivibrio costicola subsp. vallismortis, and 29 New Isolates Belonging to the Genus Salinivibrio.</title>
        <authorList>
            <person name="Lopez-Hermoso C."/>
            <person name="de la Haba R.R."/>
            <person name="Sanchez-Porro C."/>
            <person name="Bayliss S.C."/>
            <person name="Feil E.J."/>
            <person name="Ventosa A."/>
        </authorList>
    </citation>
    <scope>NUCLEOTIDE SEQUENCE [LARGE SCALE GENOMIC DNA]</scope>
    <source>
        <strain evidence="1 2">AL184</strain>
    </source>
</reference>
<evidence type="ECO:0000313" key="1">
    <source>
        <dbReference type="EMBL" id="OOE34242.1"/>
    </source>
</evidence>
<sequence>EEFLAKGIAQPLVAKALSKVKVKDTSGSKTILDRLYDLWGFVQDVITGQLTVKNRNQKVDDALVQLAFELGEINTKAAIKASEKPGFLSRVYDLVLNSPDKALAGKLQKASESTIGKLATKEFEEMPDSLYGRVKYSAKLIGLSMVNPTYTKVMGALAS</sequence>
<dbReference type="EMBL" id="MUEK01000076">
    <property type="protein sequence ID" value="OOE34242.1"/>
    <property type="molecule type" value="Genomic_DNA"/>
</dbReference>
<protein>
    <submittedName>
        <fullName evidence="1">Uncharacterized protein</fullName>
    </submittedName>
</protein>
<dbReference type="AlphaFoldDB" id="A0AB36JV42"/>
<dbReference type="Proteomes" id="UP000189021">
    <property type="component" value="Unassembled WGS sequence"/>
</dbReference>
<evidence type="ECO:0000313" key="2">
    <source>
        <dbReference type="Proteomes" id="UP000189021"/>
    </source>
</evidence>
<feature type="non-terminal residue" evidence="1">
    <location>
        <position position="159"/>
    </location>
</feature>
<proteinExistence type="predicted"/>